<evidence type="ECO:0000259" key="9">
    <source>
        <dbReference type="Pfam" id="PF12704"/>
    </source>
</evidence>
<evidence type="ECO:0000256" key="4">
    <source>
        <dbReference type="ARBA" id="ARBA00022989"/>
    </source>
</evidence>
<comment type="caution">
    <text evidence="11">The sequence shown here is derived from an EMBL/GenBank/DDBJ whole genome shotgun (WGS) entry which is preliminary data.</text>
</comment>
<dbReference type="Proteomes" id="UP000313988">
    <property type="component" value="Unassembled WGS sequence"/>
</dbReference>
<feature type="transmembrane region" description="Helical" evidence="7">
    <location>
        <begin position="262"/>
        <end position="288"/>
    </location>
</feature>
<dbReference type="GO" id="GO:0005886">
    <property type="term" value="C:plasma membrane"/>
    <property type="evidence" value="ECO:0007669"/>
    <property type="project" value="UniProtKB-SubCell"/>
</dbReference>
<evidence type="ECO:0000256" key="7">
    <source>
        <dbReference type="SAM" id="Phobius"/>
    </source>
</evidence>
<feature type="transmembrane region" description="Helical" evidence="7">
    <location>
        <begin position="309"/>
        <end position="332"/>
    </location>
</feature>
<feature type="domain" description="ABC3 transporter permease C-terminal" evidence="8">
    <location>
        <begin position="266"/>
        <end position="383"/>
    </location>
</feature>
<dbReference type="EMBL" id="JACHEW010000002">
    <property type="protein sequence ID" value="MBB6015264.1"/>
    <property type="molecule type" value="Genomic_DNA"/>
</dbReference>
<feature type="domain" description="MacB-like periplasmic core" evidence="9">
    <location>
        <begin position="21"/>
        <end position="231"/>
    </location>
</feature>
<dbReference type="Proteomes" id="UP000629870">
    <property type="component" value="Unassembled WGS sequence"/>
</dbReference>
<comment type="subcellular location">
    <subcellularLocation>
        <location evidence="1">Cell membrane</location>
        <topology evidence="1">Multi-pass membrane protein</topology>
    </subcellularLocation>
</comment>
<proteinExistence type="inferred from homology"/>
<dbReference type="GO" id="GO:0022857">
    <property type="term" value="F:transmembrane transporter activity"/>
    <property type="evidence" value="ECO:0007669"/>
    <property type="project" value="TreeGrafter"/>
</dbReference>
<dbReference type="InterPro" id="IPR025857">
    <property type="entry name" value="MacB_PCD"/>
</dbReference>
<keyword evidence="2" id="KW-1003">Cell membrane</keyword>
<protein>
    <submittedName>
        <fullName evidence="10">ABC transport system permease protein</fullName>
    </submittedName>
    <submittedName>
        <fullName evidence="11">FtsX-like permease family protein</fullName>
    </submittedName>
</protein>
<reference evidence="10 13" key="2">
    <citation type="submission" date="2020-08" db="EMBL/GenBank/DDBJ databases">
        <title>Genomic Encyclopedia of Type Strains, Phase IV (KMG-IV): sequencing the most valuable type-strain genomes for metagenomic binning, comparative biology and taxonomic classification.</title>
        <authorList>
            <person name="Goeker M."/>
        </authorList>
    </citation>
    <scope>NUCLEOTIDE SEQUENCE [LARGE SCALE GENOMIC DNA]</scope>
    <source>
        <strain evidence="10 13">DSM 12027</strain>
    </source>
</reference>
<evidence type="ECO:0000313" key="10">
    <source>
        <dbReference type="EMBL" id="MBB6015264.1"/>
    </source>
</evidence>
<dbReference type="EMBL" id="VDMO01000001">
    <property type="protein sequence ID" value="TNM73036.1"/>
    <property type="molecule type" value="Genomic_DNA"/>
</dbReference>
<dbReference type="InterPro" id="IPR003838">
    <property type="entry name" value="ABC3_permease_C"/>
</dbReference>
<dbReference type="RefSeq" id="WP_139400035.1">
    <property type="nucleotide sequence ID" value="NZ_JACHEW010000002.1"/>
</dbReference>
<keyword evidence="3 7" id="KW-0812">Transmembrane</keyword>
<gene>
    <name evidence="11" type="ORF">FHR04_01005</name>
    <name evidence="10" type="ORF">HNQ04_000493</name>
</gene>
<evidence type="ECO:0000313" key="11">
    <source>
        <dbReference type="EMBL" id="TNM73036.1"/>
    </source>
</evidence>
<evidence type="ECO:0000313" key="12">
    <source>
        <dbReference type="Proteomes" id="UP000313988"/>
    </source>
</evidence>
<dbReference type="InterPro" id="IPR050250">
    <property type="entry name" value="Macrolide_Exporter_MacB"/>
</dbReference>
<reference evidence="11 12" key="1">
    <citation type="submission" date="2019-06" db="EMBL/GenBank/DDBJ databases">
        <title>Genome sequence of Deinococcus radiopugnans ATCC 19172.</title>
        <authorList>
            <person name="Maclea K.S."/>
            <person name="Maynard C.R."/>
        </authorList>
    </citation>
    <scope>NUCLEOTIDE SEQUENCE [LARGE SCALE GENOMIC DNA]</scope>
    <source>
        <strain evidence="11 12">ATCC 19172</strain>
    </source>
</reference>
<sequence length="391" mass="40541">MRFADLLRLSALGLLRRPVRTVLTALGLAVALGSMLLFLSLGEGLRGVFNTELGTVGPDLQVARTRAGETLLPHMDMNPAVVGELRRLSASLGIEAVTPVAATIRQSLDPAQSAVFYGLPAASGIGAMFTGVTAARGRLLEPRDAGQNVAVLGARAAQHLGLDLGDTLELTRRGRARVIGVLKPESALTDTFTFLPIEAVQRAFGVEDRLSLAALRLKNPADADRVAAALTGQPQIGGLGLEISTRADVAGNLGRLLNSADILSLALSFIALIVGGLAVVNTVLMGVYERTREFGTLRAIGARPAFVRQLVLSETLLLSVLGGVVGLGLAGLGGRGINVYTQHLAGFDGAALTPRLILVGLGVALGLGLLAGLWPARSAGRISVVDALNRF</sequence>
<evidence type="ECO:0000313" key="13">
    <source>
        <dbReference type="Proteomes" id="UP000629870"/>
    </source>
</evidence>
<name>A0A5C4YBP5_9DEIO</name>
<keyword evidence="4 7" id="KW-1133">Transmembrane helix</keyword>
<evidence type="ECO:0000259" key="8">
    <source>
        <dbReference type="Pfam" id="PF02687"/>
    </source>
</evidence>
<keyword evidence="13" id="KW-1185">Reference proteome</keyword>
<evidence type="ECO:0000256" key="1">
    <source>
        <dbReference type="ARBA" id="ARBA00004651"/>
    </source>
</evidence>
<keyword evidence="5 7" id="KW-0472">Membrane</keyword>
<evidence type="ECO:0000256" key="3">
    <source>
        <dbReference type="ARBA" id="ARBA00022692"/>
    </source>
</evidence>
<dbReference type="Pfam" id="PF12704">
    <property type="entry name" value="MacB_PCD"/>
    <property type="match status" value="1"/>
</dbReference>
<dbReference type="PANTHER" id="PTHR30572:SF4">
    <property type="entry name" value="ABC TRANSPORTER PERMEASE YTRF"/>
    <property type="match status" value="1"/>
</dbReference>
<evidence type="ECO:0000256" key="5">
    <source>
        <dbReference type="ARBA" id="ARBA00023136"/>
    </source>
</evidence>
<evidence type="ECO:0000256" key="2">
    <source>
        <dbReference type="ARBA" id="ARBA00022475"/>
    </source>
</evidence>
<comment type="similarity">
    <text evidence="6">Belongs to the ABC-4 integral membrane protein family.</text>
</comment>
<feature type="transmembrane region" description="Helical" evidence="7">
    <location>
        <begin position="352"/>
        <end position="374"/>
    </location>
</feature>
<dbReference type="OrthoDB" id="9770036at2"/>
<dbReference type="AlphaFoldDB" id="A0A5C4YBP5"/>
<accession>A0A5C4YBP5</accession>
<dbReference type="PANTHER" id="PTHR30572">
    <property type="entry name" value="MEMBRANE COMPONENT OF TRANSPORTER-RELATED"/>
    <property type="match status" value="1"/>
</dbReference>
<dbReference type="Pfam" id="PF02687">
    <property type="entry name" value="FtsX"/>
    <property type="match status" value="1"/>
</dbReference>
<feature type="transmembrane region" description="Helical" evidence="7">
    <location>
        <begin position="21"/>
        <end position="41"/>
    </location>
</feature>
<organism evidence="11 12">
    <name type="scientific">Deinococcus radiopugnans ATCC 19172</name>
    <dbReference type="NCBI Taxonomy" id="585398"/>
    <lineage>
        <taxon>Bacteria</taxon>
        <taxon>Thermotogati</taxon>
        <taxon>Deinococcota</taxon>
        <taxon>Deinococci</taxon>
        <taxon>Deinococcales</taxon>
        <taxon>Deinococcaceae</taxon>
        <taxon>Deinococcus</taxon>
    </lineage>
</organism>
<evidence type="ECO:0000256" key="6">
    <source>
        <dbReference type="ARBA" id="ARBA00038076"/>
    </source>
</evidence>